<dbReference type="RefSeq" id="XP_007870628.1">
    <property type="nucleotide sequence ID" value="XM_007872437.1"/>
</dbReference>
<name>S7PSF2_GLOTA</name>
<evidence type="ECO:0000313" key="2">
    <source>
        <dbReference type="Proteomes" id="UP000030669"/>
    </source>
</evidence>
<dbReference type="AlphaFoldDB" id="S7PSF2"/>
<keyword evidence="2" id="KW-1185">Reference proteome</keyword>
<evidence type="ECO:0008006" key="3">
    <source>
        <dbReference type="Google" id="ProtNLM"/>
    </source>
</evidence>
<gene>
    <name evidence="1" type="ORF">GLOTRDRAFT_49968</name>
</gene>
<dbReference type="eggNOG" id="ENOG502S5WN">
    <property type="taxonomic scope" value="Eukaryota"/>
</dbReference>
<dbReference type="GeneID" id="19306692"/>
<accession>S7PSF2</accession>
<sequence length="220" mass="24135">MRPYAASAFGLGGIFFAPNRKVSTNATKYILRSPPSSAPREVPTPLVFLSASAWDKDSAAGMTSFASILAEKGYTCLEIDLAKPDTVSTSEALMHHFEEELRSHIRLAAIPFAPVLVSRSSGTLIAQTYISSNPARGLIMISPPPNNNSVSKSLLPTPLEEFNYEPKFPIAVLGAKEDLQRWRHDSRLGQYGMVDIFEVDDTEGQDSLSKMEVWMDEIGI</sequence>
<dbReference type="InterPro" id="IPR029058">
    <property type="entry name" value="AB_hydrolase_fold"/>
</dbReference>
<protein>
    <recommendedName>
        <fullName evidence="3">Alpha/beta-hydrolase</fullName>
    </recommendedName>
</protein>
<proteinExistence type="predicted"/>
<dbReference type="KEGG" id="gtr:GLOTRDRAFT_49968"/>
<evidence type="ECO:0000313" key="1">
    <source>
        <dbReference type="EMBL" id="EPQ50741.1"/>
    </source>
</evidence>
<dbReference type="Proteomes" id="UP000030669">
    <property type="component" value="Unassembled WGS sequence"/>
</dbReference>
<dbReference type="OMA" id="VKIEQWL"/>
<dbReference type="HOGENOM" id="CLU_078271_0_0_1"/>
<dbReference type="EMBL" id="KB469313">
    <property type="protein sequence ID" value="EPQ50741.1"/>
    <property type="molecule type" value="Genomic_DNA"/>
</dbReference>
<reference evidence="1 2" key="1">
    <citation type="journal article" date="2012" name="Science">
        <title>The Paleozoic origin of enzymatic lignin decomposition reconstructed from 31 fungal genomes.</title>
        <authorList>
            <person name="Floudas D."/>
            <person name="Binder M."/>
            <person name="Riley R."/>
            <person name="Barry K."/>
            <person name="Blanchette R.A."/>
            <person name="Henrissat B."/>
            <person name="Martinez A.T."/>
            <person name="Otillar R."/>
            <person name="Spatafora J.W."/>
            <person name="Yadav J.S."/>
            <person name="Aerts A."/>
            <person name="Benoit I."/>
            <person name="Boyd A."/>
            <person name="Carlson A."/>
            <person name="Copeland A."/>
            <person name="Coutinho P.M."/>
            <person name="de Vries R.P."/>
            <person name="Ferreira P."/>
            <person name="Findley K."/>
            <person name="Foster B."/>
            <person name="Gaskell J."/>
            <person name="Glotzer D."/>
            <person name="Gorecki P."/>
            <person name="Heitman J."/>
            <person name="Hesse C."/>
            <person name="Hori C."/>
            <person name="Igarashi K."/>
            <person name="Jurgens J.A."/>
            <person name="Kallen N."/>
            <person name="Kersten P."/>
            <person name="Kohler A."/>
            <person name="Kuees U."/>
            <person name="Kumar T.K.A."/>
            <person name="Kuo A."/>
            <person name="LaButti K."/>
            <person name="Larrondo L.F."/>
            <person name="Lindquist E."/>
            <person name="Ling A."/>
            <person name="Lombard V."/>
            <person name="Lucas S."/>
            <person name="Lundell T."/>
            <person name="Martin R."/>
            <person name="McLaughlin D.J."/>
            <person name="Morgenstern I."/>
            <person name="Morin E."/>
            <person name="Murat C."/>
            <person name="Nagy L.G."/>
            <person name="Nolan M."/>
            <person name="Ohm R.A."/>
            <person name="Patyshakuliyeva A."/>
            <person name="Rokas A."/>
            <person name="Ruiz-Duenas F.J."/>
            <person name="Sabat G."/>
            <person name="Salamov A."/>
            <person name="Samejima M."/>
            <person name="Schmutz J."/>
            <person name="Slot J.C."/>
            <person name="St John F."/>
            <person name="Stenlid J."/>
            <person name="Sun H."/>
            <person name="Sun S."/>
            <person name="Syed K."/>
            <person name="Tsang A."/>
            <person name="Wiebenga A."/>
            <person name="Young D."/>
            <person name="Pisabarro A."/>
            <person name="Eastwood D.C."/>
            <person name="Martin F."/>
            <person name="Cullen D."/>
            <person name="Grigoriev I.V."/>
            <person name="Hibbett D.S."/>
        </authorList>
    </citation>
    <scope>NUCLEOTIDE SEQUENCE [LARGE SCALE GENOMIC DNA]</scope>
    <source>
        <strain evidence="1 2">ATCC 11539</strain>
    </source>
</reference>
<dbReference type="SUPFAM" id="SSF53474">
    <property type="entry name" value="alpha/beta-Hydrolases"/>
    <property type="match status" value="1"/>
</dbReference>
<dbReference type="Gene3D" id="3.40.50.1820">
    <property type="entry name" value="alpha/beta hydrolase"/>
    <property type="match status" value="1"/>
</dbReference>
<organism evidence="1 2">
    <name type="scientific">Gloeophyllum trabeum (strain ATCC 11539 / FP-39264 / Madison 617)</name>
    <name type="common">Brown rot fungus</name>
    <dbReference type="NCBI Taxonomy" id="670483"/>
    <lineage>
        <taxon>Eukaryota</taxon>
        <taxon>Fungi</taxon>
        <taxon>Dikarya</taxon>
        <taxon>Basidiomycota</taxon>
        <taxon>Agaricomycotina</taxon>
        <taxon>Agaricomycetes</taxon>
        <taxon>Gloeophyllales</taxon>
        <taxon>Gloeophyllaceae</taxon>
        <taxon>Gloeophyllum</taxon>
    </lineage>
</organism>
<dbReference type="OrthoDB" id="3365310at2759"/>